<evidence type="ECO:0000313" key="2">
    <source>
        <dbReference type="EMBL" id="TDZ13995.1"/>
    </source>
</evidence>
<accession>A0A4R8PNB6</accession>
<dbReference type="Proteomes" id="UP000295083">
    <property type="component" value="Unassembled WGS sequence"/>
</dbReference>
<name>A0A4R8PNB6_9PEZI</name>
<proteinExistence type="predicted"/>
<gene>
    <name evidence="2" type="ORF">C8035_v002987</name>
</gene>
<protein>
    <submittedName>
        <fullName evidence="2">Uncharacterized protein</fullName>
    </submittedName>
</protein>
<dbReference type="AlphaFoldDB" id="A0A4R8PNB6"/>
<feature type="region of interest" description="Disordered" evidence="1">
    <location>
        <begin position="52"/>
        <end position="85"/>
    </location>
</feature>
<evidence type="ECO:0000313" key="3">
    <source>
        <dbReference type="Proteomes" id="UP000295083"/>
    </source>
</evidence>
<keyword evidence="3" id="KW-1185">Reference proteome</keyword>
<comment type="caution">
    <text evidence="2">The sequence shown here is derived from an EMBL/GenBank/DDBJ whole genome shotgun (WGS) entry which is preliminary data.</text>
</comment>
<feature type="compositionally biased region" description="Basic and acidic residues" evidence="1">
    <location>
        <begin position="70"/>
        <end position="79"/>
    </location>
</feature>
<dbReference type="EMBL" id="QAPG01010709">
    <property type="protein sequence ID" value="TDZ13995.1"/>
    <property type="molecule type" value="Genomic_DNA"/>
</dbReference>
<organism evidence="2 3">
    <name type="scientific">Colletotrichum spinosum</name>
    <dbReference type="NCBI Taxonomy" id="1347390"/>
    <lineage>
        <taxon>Eukaryota</taxon>
        <taxon>Fungi</taxon>
        <taxon>Dikarya</taxon>
        <taxon>Ascomycota</taxon>
        <taxon>Pezizomycotina</taxon>
        <taxon>Sordariomycetes</taxon>
        <taxon>Hypocreomycetidae</taxon>
        <taxon>Glomerellales</taxon>
        <taxon>Glomerellaceae</taxon>
        <taxon>Colletotrichum</taxon>
        <taxon>Colletotrichum orbiculare species complex</taxon>
    </lineage>
</organism>
<reference evidence="2 3" key="1">
    <citation type="submission" date="2018-11" db="EMBL/GenBank/DDBJ databases">
        <title>Genome sequence and assembly of Colletotrichum spinosum.</title>
        <authorList>
            <person name="Gan P."/>
            <person name="Shirasu K."/>
        </authorList>
    </citation>
    <scope>NUCLEOTIDE SEQUENCE [LARGE SCALE GENOMIC DNA]</scope>
    <source>
        <strain evidence="2 3">CBS 515.97</strain>
    </source>
</reference>
<sequence length="381" mass="43199">MAYQPAFGGGPVHPTTLAIIQKYGSAVDQKLAQEHNLKVAGSTGSQDAVNAHVHEEEEGTSPRASLTPDTNRDVGESKKNGPFNLPGLPNEIKNMIFASVAAHDPAIVYANIRIENFGTRRAKVKITKGDNDIKSNFRNIENLAKAVPEFRPFLEDELGELRTIASDPTTYLRGRQDLMVFNFREAKKDRSRPYYEWKKHSIISGRIRNRHGLTAPSVKNIGIRCFRNDATTMACISECWPQDNKNISAHVNELFCPTELASLTKVFSHVESVFVLLMLQNSDIQGETKLTKVMLKELMADFKRVAIRNKLAIFEDKDREWVEISESTATEKGLRRQYLSVFELLRKTRRSFLKVNNGIIEAVFPRRKVEFRVLVASYYIK</sequence>
<evidence type="ECO:0000256" key="1">
    <source>
        <dbReference type="SAM" id="MobiDB-lite"/>
    </source>
</evidence>